<dbReference type="Gene3D" id="2.40.10.120">
    <property type="match status" value="1"/>
</dbReference>
<dbReference type="InterPro" id="IPR009003">
    <property type="entry name" value="Peptidase_S1_PA"/>
</dbReference>
<accession>A0A432VUB2</accession>
<reference evidence="4" key="1">
    <citation type="journal article" date="2018" name="Front. Microbiol.">
        <title>Genome-Based Analysis Reveals the Taxonomy and Diversity of the Family Idiomarinaceae.</title>
        <authorList>
            <person name="Liu Y."/>
            <person name="Lai Q."/>
            <person name="Shao Z."/>
        </authorList>
    </citation>
    <scope>NUCLEOTIDE SEQUENCE [LARGE SCALE GENOMIC DNA]</scope>
    <source>
        <strain evidence="4">GBPy7</strain>
    </source>
</reference>
<evidence type="ECO:0000256" key="1">
    <source>
        <dbReference type="ARBA" id="ARBA00022670"/>
    </source>
</evidence>
<gene>
    <name evidence="3" type="ORF">CWE08_08780</name>
</gene>
<keyword evidence="1" id="KW-0645">Protease</keyword>
<dbReference type="PANTHER" id="PTHR43343">
    <property type="entry name" value="PEPTIDASE S12"/>
    <property type="match status" value="1"/>
</dbReference>
<evidence type="ECO:0000313" key="3">
    <source>
        <dbReference type="EMBL" id="RUO19999.1"/>
    </source>
</evidence>
<keyword evidence="4" id="KW-1185">Reference proteome</keyword>
<dbReference type="AlphaFoldDB" id="A0A432VUB2"/>
<dbReference type="EMBL" id="PIPJ01000006">
    <property type="protein sequence ID" value="RUO19999.1"/>
    <property type="molecule type" value="Genomic_DNA"/>
</dbReference>
<dbReference type="Proteomes" id="UP000288395">
    <property type="component" value="Unassembled WGS sequence"/>
</dbReference>
<evidence type="ECO:0000256" key="2">
    <source>
        <dbReference type="ARBA" id="ARBA00022801"/>
    </source>
</evidence>
<evidence type="ECO:0008006" key="5">
    <source>
        <dbReference type="Google" id="ProtNLM"/>
    </source>
</evidence>
<dbReference type="PANTHER" id="PTHR43343:SF3">
    <property type="entry name" value="PROTEASE DO-LIKE 8, CHLOROPLASTIC"/>
    <property type="match status" value="1"/>
</dbReference>
<organism evidence="3 4">
    <name type="scientific">Aliidiomarina iranensis</name>
    <dbReference type="NCBI Taxonomy" id="1434071"/>
    <lineage>
        <taxon>Bacteria</taxon>
        <taxon>Pseudomonadati</taxon>
        <taxon>Pseudomonadota</taxon>
        <taxon>Gammaproteobacteria</taxon>
        <taxon>Alteromonadales</taxon>
        <taxon>Idiomarinaceae</taxon>
        <taxon>Aliidiomarina</taxon>
    </lineage>
</organism>
<dbReference type="PRINTS" id="PR00834">
    <property type="entry name" value="PROTEASES2C"/>
</dbReference>
<comment type="caution">
    <text evidence="3">The sequence shown here is derived from an EMBL/GenBank/DDBJ whole genome shotgun (WGS) entry which is preliminary data.</text>
</comment>
<sequence length="564" mass="61258">MVIQVMQNHSFAPLKTKRSKVQRIMFPLMLICALLSLLVTGSKDALAQDYDIDRISRAVVQVKVEDGAGSGSLLIRNNELLVLTNKHVMEGFQDAFIGVLSDINSPSELKFKAELKGFSDDYDVAVLRITGDLDGNPVTAEKLKQGAYGFPFAELKLPAKETEVRRGEHVGVFGYPGVVEDELVYTTGIVSAVQYGEYEGRRLPLWYRTNAEISPGNSGGTVVNSRGEFIGIPTYVANQEVTGSRLGSLFAAEFAIAIIDDEEELLTDWADATRSDDERLDLSKEPSFGLATLTTADLSAIHQQEIVSGGNINSRYLGNECLGYVASAPDYRVVLTETQAELFISFVSREAGDDTALLVNMPNGEWRCNDDYSDTTLDPGLVIENAAQGQYDIWVGSYSSESFITGDLALSNTHIVASENLAAQLNLSGDPYSGELYLASGFKPDPHRIEIIAGGAVNLASSDVSGCTGHVGINPDIRLHWQGEAGTLQFYFLAVDGSADSTLLINAPNGSWHCNDDANADTLNPGFTFESAESGIYDIWVGTYRESTWIDGKLHITEQAVRVD</sequence>
<name>A0A432VUB2_9GAMM</name>
<proteinExistence type="predicted"/>
<dbReference type="InterPro" id="IPR051201">
    <property type="entry name" value="Chloro_Bact_Ser_Proteases"/>
</dbReference>
<dbReference type="GO" id="GO:0004252">
    <property type="term" value="F:serine-type endopeptidase activity"/>
    <property type="evidence" value="ECO:0007669"/>
    <property type="project" value="InterPro"/>
</dbReference>
<keyword evidence="2" id="KW-0378">Hydrolase</keyword>
<protein>
    <recommendedName>
        <fullName evidence="5">Serine protease</fullName>
    </recommendedName>
</protein>
<dbReference type="InterPro" id="IPR001940">
    <property type="entry name" value="Peptidase_S1C"/>
</dbReference>
<dbReference type="Pfam" id="PF13365">
    <property type="entry name" value="Trypsin_2"/>
    <property type="match status" value="1"/>
</dbReference>
<evidence type="ECO:0000313" key="4">
    <source>
        <dbReference type="Proteomes" id="UP000288395"/>
    </source>
</evidence>
<dbReference type="GO" id="GO:0006508">
    <property type="term" value="P:proteolysis"/>
    <property type="evidence" value="ECO:0007669"/>
    <property type="project" value="UniProtKB-KW"/>
</dbReference>
<dbReference type="SUPFAM" id="SSF50494">
    <property type="entry name" value="Trypsin-like serine proteases"/>
    <property type="match status" value="1"/>
</dbReference>